<reference evidence="4" key="1">
    <citation type="submission" date="2016-06" db="UniProtKB">
        <authorList>
            <consortium name="WormBaseParasite"/>
        </authorList>
    </citation>
    <scope>IDENTIFICATION</scope>
</reference>
<dbReference type="GO" id="GO:0030125">
    <property type="term" value="C:clathrin vesicle coat"/>
    <property type="evidence" value="ECO:0007669"/>
    <property type="project" value="TreeGrafter"/>
</dbReference>
<dbReference type="GO" id="GO:0005886">
    <property type="term" value="C:plasma membrane"/>
    <property type="evidence" value="ECO:0007669"/>
    <property type="project" value="TreeGrafter"/>
</dbReference>
<organism evidence="4">
    <name type="scientific">Onchocerca flexuosa</name>
    <dbReference type="NCBI Taxonomy" id="387005"/>
    <lineage>
        <taxon>Eukaryota</taxon>
        <taxon>Metazoa</taxon>
        <taxon>Ecdysozoa</taxon>
        <taxon>Nematoda</taxon>
        <taxon>Chromadorea</taxon>
        <taxon>Rhabditida</taxon>
        <taxon>Spirurina</taxon>
        <taxon>Spiruromorpha</taxon>
        <taxon>Filarioidea</taxon>
        <taxon>Onchocercidae</taxon>
        <taxon>Onchocerca</taxon>
    </lineage>
</organism>
<gene>
    <name evidence="2" type="ORF">OFLC_LOCUS2696</name>
</gene>
<dbReference type="GO" id="GO:0030276">
    <property type="term" value="F:clathrin binding"/>
    <property type="evidence" value="ECO:0007669"/>
    <property type="project" value="TreeGrafter"/>
</dbReference>
<reference evidence="2 3" key="2">
    <citation type="submission" date="2018-11" db="EMBL/GenBank/DDBJ databases">
        <authorList>
            <consortium name="Pathogen Informatics"/>
        </authorList>
    </citation>
    <scope>NUCLEOTIDE SEQUENCE [LARGE SCALE GENOMIC DNA]</scope>
</reference>
<dbReference type="PANTHER" id="PTHR12276:SF45">
    <property type="entry name" value="CLATHRIN INTERACTOR 1"/>
    <property type="match status" value="1"/>
</dbReference>
<sequence length="272" mass="31948">MWGRMCRFTGNSSSISEIMSDLLSGIASFTKTVADSFNSYEIRKLGDKVQGMVMNYTEAESKVREATNEDPWGPTGPQMAEIAHMTYQYDTFPEIMSMLWKRMLQDNKNAWRRSLTLLHYLLKNGSERVVNNARDHLFEMRTLESYKFIDEKGKDQGLNGVVYFIFDFEKIITSFFYFPTNFYDQFLFAVRHRASVLFDLIQDDDQLKAERKKAKLEGREKYKGYSKDDMRLGGQTTFTFWGAPTTICGQKYSMQCNMLLRLRIRNFFILIW</sequence>
<evidence type="ECO:0000259" key="1">
    <source>
        <dbReference type="PROSITE" id="PS50942"/>
    </source>
</evidence>
<name>A0A183H5D6_9BILA</name>
<protein>
    <submittedName>
        <fullName evidence="4">ENTH domain-containing protein</fullName>
    </submittedName>
</protein>
<dbReference type="SMART" id="SM00273">
    <property type="entry name" value="ENTH"/>
    <property type="match status" value="1"/>
</dbReference>
<keyword evidence="3" id="KW-1185">Reference proteome</keyword>
<evidence type="ECO:0000313" key="3">
    <source>
        <dbReference type="Proteomes" id="UP000267606"/>
    </source>
</evidence>
<dbReference type="PANTHER" id="PTHR12276">
    <property type="entry name" value="EPSIN/ENT-RELATED"/>
    <property type="match status" value="1"/>
</dbReference>
<dbReference type="CDD" id="cd16989">
    <property type="entry name" value="ENTH_EpsinR"/>
    <property type="match status" value="1"/>
</dbReference>
<dbReference type="EMBL" id="UZAJ01001606">
    <property type="protein sequence ID" value="VDO33902.1"/>
    <property type="molecule type" value="Genomic_DNA"/>
</dbReference>
<proteinExistence type="predicted"/>
<dbReference type="Proteomes" id="UP000267606">
    <property type="component" value="Unassembled WGS sequence"/>
</dbReference>
<dbReference type="PROSITE" id="PS50942">
    <property type="entry name" value="ENTH"/>
    <property type="match status" value="1"/>
</dbReference>
<dbReference type="GO" id="GO:0005768">
    <property type="term" value="C:endosome"/>
    <property type="evidence" value="ECO:0007669"/>
    <property type="project" value="TreeGrafter"/>
</dbReference>
<dbReference type="GO" id="GO:0005543">
    <property type="term" value="F:phospholipid binding"/>
    <property type="evidence" value="ECO:0007669"/>
    <property type="project" value="TreeGrafter"/>
</dbReference>
<dbReference type="STRING" id="387005.A0A183H5D6"/>
<accession>A0A183H5D6</accession>
<dbReference type="GO" id="GO:0006897">
    <property type="term" value="P:endocytosis"/>
    <property type="evidence" value="ECO:0007669"/>
    <property type="project" value="TreeGrafter"/>
</dbReference>
<dbReference type="Gene3D" id="1.25.40.90">
    <property type="match status" value="1"/>
</dbReference>
<dbReference type="AlphaFoldDB" id="A0A183H5D6"/>
<dbReference type="WBParaSite" id="OFLC_0000269501-mRNA-1">
    <property type="protein sequence ID" value="OFLC_0000269501-mRNA-1"/>
    <property type="gene ID" value="OFLC_0000269501"/>
</dbReference>
<feature type="domain" description="ENTH" evidence="1">
    <location>
        <begin position="51"/>
        <end position="211"/>
    </location>
</feature>
<evidence type="ECO:0000313" key="4">
    <source>
        <dbReference type="WBParaSite" id="OFLC_0000269501-mRNA-1"/>
    </source>
</evidence>
<dbReference type="FunFam" id="1.25.40.90:FF:000006">
    <property type="entry name" value="Clathrin interactor 1"/>
    <property type="match status" value="1"/>
</dbReference>
<evidence type="ECO:0000313" key="2">
    <source>
        <dbReference type="EMBL" id="VDO33902.1"/>
    </source>
</evidence>
<dbReference type="SUPFAM" id="SSF48464">
    <property type="entry name" value="ENTH/VHS domain"/>
    <property type="match status" value="1"/>
</dbReference>
<dbReference type="Pfam" id="PF01417">
    <property type="entry name" value="ENTH"/>
    <property type="match status" value="1"/>
</dbReference>
<dbReference type="InterPro" id="IPR008942">
    <property type="entry name" value="ENTH_VHS"/>
</dbReference>
<dbReference type="InterPro" id="IPR013809">
    <property type="entry name" value="ENTH"/>
</dbReference>